<evidence type="ECO:0000256" key="1">
    <source>
        <dbReference type="SAM" id="SignalP"/>
    </source>
</evidence>
<sequence>MKRNVLHISAAFFLLSLFLTGCMNDNAWIDAHRQGQSDQLLSDAGVFIVNEGNFMSGNATLSFYDKATGKTSNNLFYSTNGLPLGDVGESMSILDSLGYIAINNSGKIYVINTETGKYSGKITGLTSPRYIHFVSKQKAYVTDLYASAITIFNPVTFQVTGNIPTPGHASTEQMVQIGHTLYVTCWSADNTILKIDTENDSVTGEIKVGTQPKSMVKDKNNQLWVLCDGSFGGTTSGGQAELQQVNPETGQIEKSFALNSDNIASDLTINAARDTLCFINNDVWQMPVTASQLPAAPVLKNPGTIYYSLGVDPDNSDIYVSDAIDYLQRGLVYRLTAKGVPVDTLKTGIIPGFFCFKQ</sequence>
<dbReference type="Gene3D" id="2.130.10.10">
    <property type="entry name" value="YVTN repeat-like/Quinoprotein amine dehydrogenase"/>
    <property type="match status" value="1"/>
</dbReference>
<gene>
    <name evidence="2" type="ORF">CLV93_104352</name>
</gene>
<reference evidence="2 3" key="1">
    <citation type="submission" date="2018-03" db="EMBL/GenBank/DDBJ databases">
        <title>Genomic Encyclopedia of Archaeal and Bacterial Type Strains, Phase II (KMG-II): from individual species to whole genera.</title>
        <authorList>
            <person name="Goeker M."/>
        </authorList>
    </citation>
    <scope>NUCLEOTIDE SEQUENCE [LARGE SCALE GENOMIC DNA]</scope>
    <source>
        <strain evidence="2 3">DSM 27267</strain>
    </source>
</reference>
<dbReference type="InterPro" id="IPR015943">
    <property type="entry name" value="WD40/YVTN_repeat-like_dom_sf"/>
</dbReference>
<keyword evidence="1" id="KW-0732">Signal</keyword>
<dbReference type="InterPro" id="IPR031815">
    <property type="entry name" value="DUF5074"/>
</dbReference>
<dbReference type="Proteomes" id="UP000240621">
    <property type="component" value="Unassembled WGS sequence"/>
</dbReference>
<dbReference type="EMBL" id="PYGC01000004">
    <property type="protein sequence ID" value="PSK83420.1"/>
    <property type="molecule type" value="Genomic_DNA"/>
</dbReference>
<dbReference type="InterPro" id="IPR051200">
    <property type="entry name" value="Host-pathogen_enzymatic-act"/>
</dbReference>
<dbReference type="Pfam" id="PF16819">
    <property type="entry name" value="DUF5074"/>
    <property type="match status" value="1"/>
</dbReference>
<feature type="chain" id="PRO_5015110512" description="YVTN family beta-propeller protein" evidence="1">
    <location>
        <begin position="28"/>
        <end position="358"/>
    </location>
</feature>
<dbReference type="RefSeq" id="WP_106542203.1">
    <property type="nucleotide sequence ID" value="NZ_BLAU01000001.1"/>
</dbReference>
<evidence type="ECO:0000313" key="3">
    <source>
        <dbReference type="Proteomes" id="UP000240621"/>
    </source>
</evidence>
<evidence type="ECO:0000313" key="2">
    <source>
        <dbReference type="EMBL" id="PSK83420.1"/>
    </source>
</evidence>
<dbReference type="SUPFAM" id="SSF63825">
    <property type="entry name" value="YWTD domain"/>
    <property type="match status" value="1"/>
</dbReference>
<proteinExistence type="predicted"/>
<dbReference type="AlphaFoldDB" id="A0A2P8CEK8"/>
<comment type="caution">
    <text evidence="2">The sequence shown here is derived from an EMBL/GenBank/DDBJ whole genome shotgun (WGS) entry which is preliminary data.</text>
</comment>
<feature type="signal peptide" evidence="1">
    <location>
        <begin position="1"/>
        <end position="27"/>
    </location>
</feature>
<dbReference type="PANTHER" id="PTHR47197:SF3">
    <property type="entry name" value="DIHYDRO-HEME D1 DEHYDROGENASE"/>
    <property type="match status" value="1"/>
</dbReference>
<dbReference type="PANTHER" id="PTHR47197">
    <property type="entry name" value="PROTEIN NIRF"/>
    <property type="match status" value="1"/>
</dbReference>
<dbReference type="OrthoDB" id="792648at2"/>
<organism evidence="2 3">
    <name type="scientific">Prolixibacter denitrificans</name>
    <dbReference type="NCBI Taxonomy" id="1541063"/>
    <lineage>
        <taxon>Bacteria</taxon>
        <taxon>Pseudomonadati</taxon>
        <taxon>Bacteroidota</taxon>
        <taxon>Bacteroidia</taxon>
        <taxon>Marinilabiliales</taxon>
        <taxon>Prolixibacteraceae</taxon>
        <taxon>Prolixibacter</taxon>
    </lineage>
</organism>
<dbReference type="PROSITE" id="PS51257">
    <property type="entry name" value="PROKAR_LIPOPROTEIN"/>
    <property type="match status" value="1"/>
</dbReference>
<evidence type="ECO:0008006" key="4">
    <source>
        <dbReference type="Google" id="ProtNLM"/>
    </source>
</evidence>
<protein>
    <recommendedName>
        <fullName evidence="4">YVTN family beta-propeller protein</fullName>
    </recommendedName>
</protein>
<accession>A0A2P8CEK8</accession>
<name>A0A2P8CEK8_9BACT</name>